<name>G9YFK0_9FIRM</name>
<proteinExistence type="predicted"/>
<dbReference type="InterPro" id="IPR012337">
    <property type="entry name" value="RNaseH-like_sf"/>
</dbReference>
<dbReference type="OrthoDB" id="5161at2"/>
<dbReference type="HOGENOM" id="CLU_131578_0_0_9"/>
<organism evidence="1 2">
    <name type="scientific">Anaeroglobus geminatus F0357</name>
    <dbReference type="NCBI Taxonomy" id="861450"/>
    <lineage>
        <taxon>Bacteria</taxon>
        <taxon>Bacillati</taxon>
        <taxon>Bacillota</taxon>
        <taxon>Negativicutes</taxon>
        <taxon>Veillonellales</taxon>
        <taxon>Veillonellaceae</taxon>
        <taxon>Anaeroglobus</taxon>
    </lineage>
</organism>
<protein>
    <recommendedName>
        <fullName evidence="3">YqgF/RNase H-like domain-containing protein</fullName>
    </recommendedName>
</protein>
<dbReference type="AlphaFoldDB" id="G9YFK0"/>
<dbReference type="Proteomes" id="UP000005481">
    <property type="component" value="Unassembled WGS sequence"/>
</dbReference>
<dbReference type="EMBL" id="AGCJ01000013">
    <property type="protein sequence ID" value="EHM43014.1"/>
    <property type="molecule type" value="Genomic_DNA"/>
</dbReference>
<sequence length="137" mass="15743">MIFAIDPGSVKTGVAVLTEQGELVEKCIIPTEELLSCIQDRYDKGLFRLIVMGNGTNHRHLGETVRAWIKNGHTDVIFTFVNEKFTTVEGRALYWRHTPRKGWRRFVPAAWQYPPEPVDDFVAWIIGLRYIKGKGQK</sequence>
<reference evidence="1 2" key="1">
    <citation type="submission" date="2011-08" db="EMBL/GenBank/DDBJ databases">
        <authorList>
            <person name="Weinstock G."/>
            <person name="Sodergren E."/>
            <person name="Clifton S."/>
            <person name="Fulton L."/>
            <person name="Fulton B."/>
            <person name="Courtney L."/>
            <person name="Fronick C."/>
            <person name="Harrison M."/>
            <person name="Strong C."/>
            <person name="Farmer C."/>
            <person name="Delahaunty K."/>
            <person name="Markovic C."/>
            <person name="Hall O."/>
            <person name="Minx P."/>
            <person name="Tomlinson C."/>
            <person name="Mitreva M."/>
            <person name="Hou S."/>
            <person name="Chen J."/>
            <person name="Wollam A."/>
            <person name="Pepin K.H."/>
            <person name="Johnson M."/>
            <person name="Bhonagiri V."/>
            <person name="Zhang X."/>
            <person name="Suruliraj S."/>
            <person name="Warren W."/>
            <person name="Chinwalla A."/>
            <person name="Mardis E.R."/>
            <person name="Wilson R.K."/>
        </authorList>
    </citation>
    <scope>NUCLEOTIDE SEQUENCE [LARGE SCALE GENOMIC DNA]</scope>
    <source>
        <strain evidence="1 2">F0357</strain>
    </source>
</reference>
<dbReference type="InterPro" id="IPR037027">
    <property type="entry name" value="YqgF/RNaseH-like_dom_sf"/>
</dbReference>
<dbReference type="Gene3D" id="3.30.420.140">
    <property type="entry name" value="YqgF/RNase H-like domain"/>
    <property type="match status" value="1"/>
</dbReference>
<dbReference type="PATRIC" id="fig|861450.3.peg.394"/>
<dbReference type="eggNOG" id="COG0816">
    <property type="taxonomic scope" value="Bacteria"/>
</dbReference>
<gene>
    <name evidence="1" type="ORF">HMPREF0080_00412</name>
</gene>
<dbReference type="GO" id="GO:0006139">
    <property type="term" value="P:nucleobase-containing compound metabolic process"/>
    <property type="evidence" value="ECO:0007669"/>
    <property type="project" value="InterPro"/>
</dbReference>
<dbReference type="SUPFAM" id="SSF53098">
    <property type="entry name" value="Ribonuclease H-like"/>
    <property type="match status" value="1"/>
</dbReference>
<keyword evidence="2" id="KW-1185">Reference proteome</keyword>
<evidence type="ECO:0008006" key="3">
    <source>
        <dbReference type="Google" id="ProtNLM"/>
    </source>
</evidence>
<evidence type="ECO:0000313" key="2">
    <source>
        <dbReference type="Proteomes" id="UP000005481"/>
    </source>
</evidence>
<evidence type="ECO:0000313" key="1">
    <source>
        <dbReference type="EMBL" id="EHM43014.1"/>
    </source>
</evidence>
<accession>G9YFK0</accession>
<dbReference type="STRING" id="861450.HMPREF0080_00412"/>
<dbReference type="RefSeq" id="WP_006789396.1">
    <property type="nucleotide sequence ID" value="NZ_JH417570.1"/>
</dbReference>
<comment type="caution">
    <text evidence="1">The sequence shown here is derived from an EMBL/GenBank/DDBJ whole genome shotgun (WGS) entry which is preliminary data.</text>
</comment>